<gene>
    <name evidence="3" type="ORF">FJT64_007452</name>
</gene>
<protein>
    <submittedName>
        <fullName evidence="3">Uncharacterized protein</fullName>
    </submittedName>
</protein>
<feature type="compositionally biased region" description="Basic and acidic residues" evidence="1">
    <location>
        <begin position="71"/>
        <end position="93"/>
    </location>
</feature>
<comment type="caution">
    <text evidence="3">The sequence shown here is derived from an EMBL/GenBank/DDBJ whole genome shotgun (WGS) entry which is preliminary data.</text>
</comment>
<feature type="region of interest" description="Disordered" evidence="1">
    <location>
        <begin position="68"/>
        <end position="93"/>
    </location>
</feature>
<keyword evidence="4" id="KW-1185">Reference proteome</keyword>
<dbReference type="EMBL" id="VIIS01001648">
    <property type="protein sequence ID" value="KAF0294923.1"/>
    <property type="molecule type" value="Genomic_DNA"/>
</dbReference>
<sequence length="197" mass="22245">MMTGGRRSPLLVAAALLLVLTPTAEPYGYGRLAELARRRFSGGLVSGQRLSGLGRHVAAVADSLRAGAARSDSDGDDFRSKLDKELEPALDPPPRRRLELKRFLRRQHHHHKKMMAKNKRLSNKNELSSDMTFDHRCSSKEDFLDCMSRMQHGRCHVKHARHGPSRALVQQYQQRLRRLLKATRGCVIGIDLSTETD</sequence>
<evidence type="ECO:0000256" key="1">
    <source>
        <dbReference type="SAM" id="MobiDB-lite"/>
    </source>
</evidence>
<accession>A0A6A4VMR8</accession>
<evidence type="ECO:0000313" key="4">
    <source>
        <dbReference type="Proteomes" id="UP000440578"/>
    </source>
</evidence>
<name>A0A6A4VMR8_AMPAM</name>
<feature type="signal peptide" evidence="2">
    <location>
        <begin position="1"/>
        <end position="26"/>
    </location>
</feature>
<organism evidence="3 4">
    <name type="scientific">Amphibalanus amphitrite</name>
    <name type="common">Striped barnacle</name>
    <name type="synonym">Balanus amphitrite</name>
    <dbReference type="NCBI Taxonomy" id="1232801"/>
    <lineage>
        <taxon>Eukaryota</taxon>
        <taxon>Metazoa</taxon>
        <taxon>Ecdysozoa</taxon>
        <taxon>Arthropoda</taxon>
        <taxon>Crustacea</taxon>
        <taxon>Multicrustacea</taxon>
        <taxon>Cirripedia</taxon>
        <taxon>Thoracica</taxon>
        <taxon>Thoracicalcarea</taxon>
        <taxon>Balanomorpha</taxon>
        <taxon>Balanoidea</taxon>
        <taxon>Balanidae</taxon>
        <taxon>Amphibalaninae</taxon>
        <taxon>Amphibalanus</taxon>
    </lineage>
</organism>
<dbReference type="OrthoDB" id="6396910at2759"/>
<feature type="chain" id="PRO_5025349897" evidence="2">
    <location>
        <begin position="27"/>
        <end position="197"/>
    </location>
</feature>
<keyword evidence="2" id="KW-0732">Signal</keyword>
<dbReference type="Proteomes" id="UP000440578">
    <property type="component" value="Unassembled WGS sequence"/>
</dbReference>
<reference evidence="3 4" key="1">
    <citation type="submission" date="2019-07" db="EMBL/GenBank/DDBJ databases">
        <title>Draft genome assembly of a fouling barnacle, Amphibalanus amphitrite (Darwin, 1854): The first reference genome for Thecostraca.</title>
        <authorList>
            <person name="Kim W."/>
        </authorList>
    </citation>
    <scope>NUCLEOTIDE SEQUENCE [LARGE SCALE GENOMIC DNA]</scope>
    <source>
        <strain evidence="3">SNU_AA5</strain>
        <tissue evidence="3">Soma without cirri and trophi</tissue>
    </source>
</reference>
<dbReference type="AlphaFoldDB" id="A0A6A4VMR8"/>
<evidence type="ECO:0000313" key="3">
    <source>
        <dbReference type="EMBL" id="KAF0294923.1"/>
    </source>
</evidence>
<proteinExistence type="predicted"/>
<evidence type="ECO:0000256" key="2">
    <source>
        <dbReference type="SAM" id="SignalP"/>
    </source>
</evidence>